<name>A0ABR4LJ13_9EURO</name>
<accession>A0ABR4LJ13</accession>
<dbReference type="Pfam" id="PF04299">
    <property type="entry name" value="FMN_bind_2"/>
    <property type="match status" value="1"/>
</dbReference>
<dbReference type="InterPro" id="IPR012349">
    <property type="entry name" value="Split_barrel_FMN-bd"/>
</dbReference>
<dbReference type="GeneID" id="98146534"/>
<keyword evidence="2" id="KW-1185">Reference proteome</keyword>
<proteinExistence type="predicted"/>
<dbReference type="InterPro" id="IPR007396">
    <property type="entry name" value="TR_PAI2-type"/>
</dbReference>
<dbReference type="RefSeq" id="XP_070883513.1">
    <property type="nucleotide sequence ID" value="XM_071031462.1"/>
</dbReference>
<dbReference type="PANTHER" id="PTHR35802:SF1">
    <property type="entry name" value="PROTEASE SYNTHASE AND SPORULATION PROTEIN PAI 2"/>
    <property type="match status" value="1"/>
</dbReference>
<evidence type="ECO:0000313" key="1">
    <source>
        <dbReference type="EMBL" id="KAL2864534.1"/>
    </source>
</evidence>
<comment type="caution">
    <text evidence="1">The sequence shown here is derived from an EMBL/GenBank/DDBJ whole genome shotgun (WGS) entry which is preliminary data.</text>
</comment>
<organism evidence="1 2">
    <name type="scientific">Aspergillus lucknowensis</name>
    <dbReference type="NCBI Taxonomy" id="176173"/>
    <lineage>
        <taxon>Eukaryota</taxon>
        <taxon>Fungi</taxon>
        <taxon>Dikarya</taxon>
        <taxon>Ascomycota</taxon>
        <taxon>Pezizomycotina</taxon>
        <taxon>Eurotiomycetes</taxon>
        <taxon>Eurotiomycetidae</taxon>
        <taxon>Eurotiales</taxon>
        <taxon>Aspergillaceae</taxon>
        <taxon>Aspergillus</taxon>
        <taxon>Aspergillus subgen. Nidulantes</taxon>
    </lineage>
</organism>
<protein>
    <submittedName>
        <fullName evidence="1">Uncharacterized protein</fullName>
    </submittedName>
</protein>
<reference evidence="1 2" key="1">
    <citation type="submission" date="2024-07" db="EMBL/GenBank/DDBJ databases">
        <title>Section-level genome sequencing and comparative genomics of Aspergillus sections Usti and Cavernicolus.</title>
        <authorList>
            <consortium name="Lawrence Berkeley National Laboratory"/>
            <person name="Nybo J.L."/>
            <person name="Vesth T.C."/>
            <person name="Theobald S."/>
            <person name="Frisvad J.C."/>
            <person name="Larsen T.O."/>
            <person name="Kjaerboelling I."/>
            <person name="Rothschild-Mancinelli K."/>
            <person name="Lyhne E.K."/>
            <person name="Kogle M.E."/>
            <person name="Barry K."/>
            <person name="Clum A."/>
            <person name="Na H."/>
            <person name="Ledsgaard L."/>
            <person name="Lin J."/>
            <person name="Lipzen A."/>
            <person name="Kuo A."/>
            <person name="Riley R."/>
            <person name="Mondo S."/>
            <person name="Labutti K."/>
            <person name="Haridas S."/>
            <person name="Pangalinan J."/>
            <person name="Salamov A.A."/>
            <person name="Simmons B.A."/>
            <person name="Magnuson J.K."/>
            <person name="Chen J."/>
            <person name="Drula E."/>
            <person name="Henrissat B."/>
            <person name="Wiebenga A."/>
            <person name="Lubbers R.J."/>
            <person name="Gomes A.C."/>
            <person name="Macurrencykelacurrency M.R."/>
            <person name="Stajich J."/>
            <person name="Grigoriev I.V."/>
            <person name="Mortensen U.H."/>
            <person name="De Vries R.P."/>
            <person name="Baker S.E."/>
            <person name="Andersen M.R."/>
        </authorList>
    </citation>
    <scope>NUCLEOTIDE SEQUENCE [LARGE SCALE GENOMIC DNA]</scope>
    <source>
        <strain evidence="1 2">CBS 449.75</strain>
    </source>
</reference>
<dbReference type="EMBL" id="JBFXLQ010000040">
    <property type="protein sequence ID" value="KAL2864534.1"/>
    <property type="molecule type" value="Genomic_DNA"/>
</dbReference>
<gene>
    <name evidence="1" type="ORF">BJX67DRAFT_373885</name>
</gene>
<dbReference type="PANTHER" id="PTHR35802">
    <property type="entry name" value="PROTEASE SYNTHASE AND SPORULATION PROTEIN PAI 2"/>
    <property type="match status" value="1"/>
</dbReference>
<dbReference type="SUPFAM" id="SSF50475">
    <property type="entry name" value="FMN-binding split barrel"/>
    <property type="match status" value="1"/>
</dbReference>
<dbReference type="Gene3D" id="2.30.110.10">
    <property type="entry name" value="Electron Transport, Fmn-binding Protein, Chain A"/>
    <property type="match status" value="1"/>
</dbReference>
<dbReference type="Proteomes" id="UP001610432">
    <property type="component" value="Unassembled WGS sequence"/>
</dbReference>
<sequence length="194" mass="21649">MYSQSMYSEPSPAALPDFIQDSPVGIFTKGIPSADYQHLQSSHILWKVKPRGHLARANPQCKAVLESLASSDLLSGSALEHEVLILFNGPYHHYVTPKFYAEMAPASAKLCCRPGLREGKIYFDSKGEEAVMGCTGEEGREGPWNLDDIPASFTNDLKKAIVGMEVEVDRIEGKFKMSQEKPKGDRERVRYERV</sequence>
<evidence type="ECO:0000313" key="2">
    <source>
        <dbReference type="Proteomes" id="UP001610432"/>
    </source>
</evidence>